<evidence type="ECO:0000313" key="8">
    <source>
        <dbReference type="Proteomes" id="UP001447188"/>
    </source>
</evidence>
<protein>
    <submittedName>
        <fullName evidence="7">Uncharacterized protein</fullName>
    </submittedName>
</protein>
<keyword evidence="5" id="KW-0560">Oxidoreductase</keyword>
<evidence type="ECO:0000256" key="1">
    <source>
        <dbReference type="ARBA" id="ARBA00002963"/>
    </source>
</evidence>
<evidence type="ECO:0000256" key="6">
    <source>
        <dbReference type="ARBA" id="ARBA00023128"/>
    </source>
</evidence>
<evidence type="ECO:0000256" key="5">
    <source>
        <dbReference type="ARBA" id="ARBA00023002"/>
    </source>
</evidence>
<accession>A0ABR3GJB2</accession>
<dbReference type="EMBL" id="JBBBZM010000057">
    <property type="protein sequence ID" value="KAL0636043.1"/>
    <property type="molecule type" value="Genomic_DNA"/>
</dbReference>
<keyword evidence="6" id="KW-0496">Mitochondrion</keyword>
<evidence type="ECO:0000256" key="3">
    <source>
        <dbReference type="ARBA" id="ARBA00009734"/>
    </source>
</evidence>
<evidence type="ECO:0000256" key="4">
    <source>
        <dbReference type="ARBA" id="ARBA00022946"/>
    </source>
</evidence>
<reference evidence="7 8" key="1">
    <citation type="submission" date="2024-02" db="EMBL/GenBank/DDBJ databases">
        <title>Discinaceae phylogenomics.</title>
        <authorList>
            <person name="Dirks A.C."/>
            <person name="James T.Y."/>
        </authorList>
    </citation>
    <scope>NUCLEOTIDE SEQUENCE [LARGE SCALE GENOMIC DNA]</scope>
    <source>
        <strain evidence="7 8">ACD0624</strain>
    </source>
</reference>
<organism evidence="7 8">
    <name type="scientific">Discina gigas</name>
    <dbReference type="NCBI Taxonomy" id="1032678"/>
    <lineage>
        <taxon>Eukaryota</taxon>
        <taxon>Fungi</taxon>
        <taxon>Dikarya</taxon>
        <taxon>Ascomycota</taxon>
        <taxon>Pezizomycotina</taxon>
        <taxon>Pezizomycetes</taxon>
        <taxon>Pezizales</taxon>
        <taxon>Discinaceae</taxon>
        <taxon>Discina</taxon>
    </lineage>
</organism>
<evidence type="ECO:0000313" key="7">
    <source>
        <dbReference type="EMBL" id="KAL0636043.1"/>
    </source>
</evidence>
<comment type="caution">
    <text evidence="7">The sequence shown here is derived from an EMBL/GenBank/DDBJ whole genome shotgun (WGS) entry which is preliminary data.</text>
</comment>
<keyword evidence="4" id="KW-0809">Transit peptide</keyword>
<comment type="similarity">
    <text evidence="3">Belongs to the FMP46 family.</text>
</comment>
<name>A0ABR3GJB2_9PEZI</name>
<sequence length="135" mass="14545">MFRFHKTLDVLTLFHAPASAPSRRILDILETASVAGSSANDSKKKLAFELEVVEAPLVPTPDQLRSILDFVGENKVGIILKGSGGKRDAMKALEMAGPGISERVLRPLLVDWNNGRAVLGADEKAVQSLVDTLPK</sequence>
<dbReference type="InterPro" id="IPR012882">
    <property type="entry name" value="Fmp46"/>
</dbReference>
<dbReference type="SUPFAM" id="SSF52833">
    <property type="entry name" value="Thioredoxin-like"/>
    <property type="match status" value="1"/>
</dbReference>
<dbReference type="PANTHER" id="PTHR28071">
    <property type="entry name" value="REDOX PROTEIN FMP46, MITOCHONDRIAL-RELATED"/>
    <property type="match status" value="1"/>
</dbReference>
<comment type="function">
    <text evidence="1">Putative mitochondrial redox protein which could be involved in the reduction of small toxic molecules.</text>
</comment>
<dbReference type="Gene3D" id="3.40.30.10">
    <property type="entry name" value="Glutaredoxin"/>
    <property type="match status" value="1"/>
</dbReference>
<proteinExistence type="inferred from homology"/>
<dbReference type="PANTHER" id="PTHR28071:SF1">
    <property type="entry name" value="REDOX PROTEIN FMP46, MITOCHONDRIAL-RELATED"/>
    <property type="match status" value="1"/>
</dbReference>
<keyword evidence="8" id="KW-1185">Reference proteome</keyword>
<dbReference type="Proteomes" id="UP001447188">
    <property type="component" value="Unassembled WGS sequence"/>
</dbReference>
<comment type="subcellular location">
    <subcellularLocation>
        <location evidence="2">Mitochondrion</location>
    </subcellularLocation>
</comment>
<dbReference type="InterPro" id="IPR036249">
    <property type="entry name" value="Thioredoxin-like_sf"/>
</dbReference>
<dbReference type="Pfam" id="PF07955">
    <property type="entry name" value="DUF1687"/>
    <property type="match status" value="1"/>
</dbReference>
<gene>
    <name evidence="7" type="ORF">Q9L58_004949</name>
</gene>
<evidence type="ECO:0000256" key="2">
    <source>
        <dbReference type="ARBA" id="ARBA00004173"/>
    </source>
</evidence>